<keyword evidence="2 4" id="KW-0238">DNA-binding</keyword>
<dbReference type="STRING" id="1108044.GOOTI_096_00130"/>
<dbReference type="PROSITE" id="PS01081">
    <property type="entry name" value="HTH_TETR_1"/>
    <property type="match status" value="1"/>
</dbReference>
<evidence type="ECO:0000256" key="3">
    <source>
        <dbReference type="ARBA" id="ARBA00023163"/>
    </source>
</evidence>
<name>H5TL15_GORO1</name>
<comment type="caution">
    <text evidence="7">The sequence shown here is derived from an EMBL/GenBank/DDBJ whole genome shotgun (WGS) entry which is preliminary data.</text>
</comment>
<evidence type="ECO:0000256" key="2">
    <source>
        <dbReference type="ARBA" id="ARBA00023125"/>
    </source>
</evidence>
<feature type="domain" description="HTH tetR-type" evidence="6">
    <location>
        <begin position="27"/>
        <end position="87"/>
    </location>
</feature>
<feature type="DNA-binding region" description="H-T-H motif" evidence="4">
    <location>
        <begin position="50"/>
        <end position="69"/>
    </location>
</feature>
<dbReference type="SUPFAM" id="SSF46689">
    <property type="entry name" value="Homeodomain-like"/>
    <property type="match status" value="2"/>
</dbReference>
<dbReference type="InterPro" id="IPR023772">
    <property type="entry name" value="DNA-bd_HTH_TetR-type_CS"/>
</dbReference>
<accession>H5TL15</accession>
<feature type="domain" description="HTH tetR-type" evidence="6">
    <location>
        <begin position="224"/>
        <end position="284"/>
    </location>
</feature>
<evidence type="ECO:0000259" key="6">
    <source>
        <dbReference type="PROSITE" id="PS50977"/>
    </source>
</evidence>
<gene>
    <name evidence="7" type="ORF">GOOTI_096_00130</name>
</gene>
<feature type="DNA-binding region" description="H-T-H motif" evidence="4">
    <location>
        <begin position="247"/>
        <end position="266"/>
    </location>
</feature>
<sequence length="405" mass="43710">MSTPKPPRRDVVATRKGSSTTQRSRPADRKKQLVDHASTLFLERGYPHVSVADIAGAAGVTAPSVYRHFTDKQALLSAAVLAGVDDLEACTDRTLGDGSRPLDELVDALCDLGVRHPESVSLWRWTSSYLSEDQNKQMVMRTRQVLTRWADAIVADRRELTDREGRALGWAALSVVGSLAVHNTRMSASRAHAELAVLTRRLLELHPSTAPELPAVPQIVGLTSSRRDEILDGAAALFADHGYADVGVDDIGRAVGITGPSVYKHFSSKLAILLAIGQRSAMRLEAGVMAAQGSTADPAKLLGLLVDSYVTVITSTPDLSVAFNSSSVLAGQDPAAELLDVQRRYVRRWVDLLGQVQPEARVDQRTVAVHAALSIVNDAVRMRRGVTRPDFGAEMAYLMKGVLGL</sequence>
<evidence type="ECO:0000313" key="7">
    <source>
        <dbReference type="EMBL" id="GAB34173.1"/>
    </source>
</evidence>
<dbReference type="GO" id="GO:0003700">
    <property type="term" value="F:DNA-binding transcription factor activity"/>
    <property type="evidence" value="ECO:0007669"/>
    <property type="project" value="TreeGrafter"/>
</dbReference>
<keyword evidence="1" id="KW-0805">Transcription regulation</keyword>
<dbReference type="OrthoDB" id="4456617at2"/>
<feature type="region of interest" description="Disordered" evidence="5">
    <location>
        <begin position="1"/>
        <end position="30"/>
    </location>
</feature>
<evidence type="ECO:0000256" key="5">
    <source>
        <dbReference type="SAM" id="MobiDB-lite"/>
    </source>
</evidence>
<dbReference type="Gene3D" id="1.10.357.10">
    <property type="entry name" value="Tetracycline Repressor, domain 2"/>
    <property type="match status" value="2"/>
</dbReference>
<keyword evidence="8" id="KW-1185">Reference proteome</keyword>
<dbReference type="InterPro" id="IPR001647">
    <property type="entry name" value="HTH_TetR"/>
</dbReference>
<proteinExistence type="predicted"/>
<dbReference type="PANTHER" id="PTHR30055">
    <property type="entry name" value="HTH-TYPE TRANSCRIPTIONAL REGULATOR RUTR"/>
    <property type="match status" value="1"/>
</dbReference>
<dbReference type="Pfam" id="PF00440">
    <property type="entry name" value="TetR_N"/>
    <property type="match status" value="2"/>
</dbReference>
<evidence type="ECO:0000256" key="4">
    <source>
        <dbReference type="PROSITE-ProRule" id="PRU00335"/>
    </source>
</evidence>
<dbReference type="AlphaFoldDB" id="H5TL15"/>
<dbReference type="InterPro" id="IPR050109">
    <property type="entry name" value="HTH-type_TetR-like_transc_reg"/>
</dbReference>
<reference evidence="7" key="1">
    <citation type="submission" date="2012-02" db="EMBL/GenBank/DDBJ databases">
        <title>Whole genome shotgun sequence of Gordonia otitidis NBRC 100426.</title>
        <authorList>
            <person name="Yoshida I."/>
            <person name="Hosoyama A."/>
            <person name="Tsuchikane K."/>
            <person name="Katsumata H."/>
            <person name="Yamazaki S."/>
            <person name="Fujita N."/>
        </authorList>
    </citation>
    <scope>NUCLEOTIDE SEQUENCE [LARGE SCALE GENOMIC DNA]</scope>
    <source>
        <strain evidence="7">NBRC 100426</strain>
    </source>
</reference>
<organism evidence="7 8">
    <name type="scientific">Gordonia otitidis (strain DSM 44809 / CCUG 52243 / JCM 12355 / NBRC 100426 / IFM 10032)</name>
    <dbReference type="NCBI Taxonomy" id="1108044"/>
    <lineage>
        <taxon>Bacteria</taxon>
        <taxon>Bacillati</taxon>
        <taxon>Actinomycetota</taxon>
        <taxon>Actinomycetes</taxon>
        <taxon>Mycobacteriales</taxon>
        <taxon>Gordoniaceae</taxon>
        <taxon>Gordonia</taxon>
    </lineage>
</organism>
<dbReference type="PROSITE" id="PS50977">
    <property type="entry name" value="HTH_TETR_2"/>
    <property type="match status" value="2"/>
</dbReference>
<dbReference type="Gene3D" id="1.10.10.60">
    <property type="entry name" value="Homeodomain-like"/>
    <property type="match status" value="2"/>
</dbReference>
<dbReference type="RefSeq" id="WP_007238412.1">
    <property type="nucleotide sequence ID" value="NZ_BAFB01000096.1"/>
</dbReference>
<keyword evidence="3" id="KW-0804">Transcription</keyword>
<evidence type="ECO:0000313" key="8">
    <source>
        <dbReference type="Proteomes" id="UP000005038"/>
    </source>
</evidence>
<dbReference type="PRINTS" id="PR00455">
    <property type="entry name" value="HTHTETR"/>
</dbReference>
<dbReference type="Proteomes" id="UP000005038">
    <property type="component" value="Unassembled WGS sequence"/>
</dbReference>
<dbReference type="InterPro" id="IPR009057">
    <property type="entry name" value="Homeodomain-like_sf"/>
</dbReference>
<dbReference type="EMBL" id="BAFB01000096">
    <property type="protein sequence ID" value="GAB34173.1"/>
    <property type="molecule type" value="Genomic_DNA"/>
</dbReference>
<dbReference type="GO" id="GO:0000976">
    <property type="term" value="F:transcription cis-regulatory region binding"/>
    <property type="evidence" value="ECO:0007669"/>
    <property type="project" value="TreeGrafter"/>
</dbReference>
<protein>
    <submittedName>
        <fullName evidence="7">TetR family transcriptional regulator</fullName>
    </submittedName>
</protein>
<dbReference type="PANTHER" id="PTHR30055:SF234">
    <property type="entry name" value="HTH-TYPE TRANSCRIPTIONAL REGULATOR BETI"/>
    <property type="match status" value="1"/>
</dbReference>
<evidence type="ECO:0000256" key="1">
    <source>
        <dbReference type="ARBA" id="ARBA00023015"/>
    </source>
</evidence>